<comment type="caution">
    <text evidence="2">The sequence shown here is derived from an EMBL/GenBank/DDBJ whole genome shotgun (WGS) entry which is preliminary data.</text>
</comment>
<dbReference type="Proteomes" id="UP001218218">
    <property type="component" value="Unassembled WGS sequence"/>
</dbReference>
<evidence type="ECO:0000313" key="2">
    <source>
        <dbReference type="EMBL" id="KAJ7340798.1"/>
    </source>
</evidence>
<evidence type="ECO:0000313" key="3">
    <source>
        <dbReference type="Proteomes" id="UP001218218"/>
    </source>
</evidence>
<feature type="region of interest" description="Disordered" evidence="1">
    <location>
        <begin position="1"/>
        <end position="54"/>
    </location>
</feature>
<proteinExistence type="predicted"/>
<dbReference type="EMBL" id="JARIHO010000026">
    <property type="protein sequence ID" value="KAJ7340798.1"/>
    <property type="molecule type" value="Genomic_DNA"/>
</dbReference>
<feature type="non-terminal residue" evidence="2">
    <location>
        <position position="146"/>
    </location>
</feature>
<feature type="non-terminal residue" evidence="2">
    <location>
        <position position="1"/>
    </location>
</feature>
<dbReference type="AlphaFoldDB" id="A0AAD6ZV27"/>
<sequence>RRQNSQIRHPRVNDENIPPAPSNPPKKRARVFGSVAPPTGSLFGRQPSRSDGEKMKNVLQSIKAQGWSLGDFMYRLFRGKEEDEEPRSNQHAQMVSKFLKGDGDYSPADILTYWMKSPYGVVPPDSLESTQMYSTSTPYTAIRSVR</sequence>
<organism evidence="2 3">
    <name type="scientific">Mycena albidolilacea</name>
    <dbReference type="NCBI Taxonomy" id="1033008"/>
    <lineage>
        <taxon>Eukaryota</taxon>
        <taxon>Fungi</taxon>
        <taxon>Dikarya</taxon>
        <taxon>Basidiomycota</taxon>
        <taxon>Agaricomycotina</taxon>
        <taxon>Agaricomycetes</taxon>
        <taxon>Agaricomycetidae</taxon>
        <taxon>Agaricales</taxon>
        <taxon>Marasmiineae</taxon>
        <taxon>Mycenaceae</taxon>
        <taxon>Mycena</taxon>
    </lineage>
</organism>
<reference evidence="2" key="1">
    <citation type="submission" date="2023-03" db="EMBL/GenBank/DDBJ databases">
        <title>Massive genome expansion in bonnet fungi (Mycena s.s.) driven by repeated elements and novel gene families across ecological guilds.</title>
        <authorList>
            <consortium name="Lawrence Berkeley National Laboratory"/>
            <person name="Harder C.B."/>
            <person name="Miyauchi S."/>
            <person name="Viragh M."/>
            <person name="Kuo A."/>
            <person name="Thoen E."/>
            <person name="Andreopoulos B."/>
            <person name="Lu D."/>
            <person name="Skrede I."/>
            <person name="Drula E."/>
            <person name="Henrissat B."/>
            <person name="Morin E."/>
            <person name="Kohler A."/>
            <person name="Barry K."/>
            <person name="LaButti K."/>
            <person name="Morin E."/>
            <person name="Salamov A."/>
            <person name="Lipzen A."/>
            <person name="Mereny Z."/>
            <person name="Hegedus B."/>
            <person name="Baldrian P."/>
            <person name="Stursova M."/>
            <person name="Weitz H."/>
            <person name="Taylor A."/>
            <person name="Grigoriev I.V."/>
            <person name="Nagy L.G."/>
            <person name="Martin F."/>
            <person name="Kauserud H."/>
        </authorList>
    </citation>
    <scope>NUCLEOTIDE SEQUENCE</scope>
    <source>
        <strain evidence="2">CBHHK002</strain>
    </source>
</reference>
<name>A0AAD6ZV27_9AGAR</name>
<protein>
    <submittedName>
        <fullName evidence="2">Uncharacterized protein</fullName>
    </submittedName>
</protein>
<evidence type="ECO:0000256" key="1">
    <source>
        <dbReference type="SAM" id="MobiDB-lite"/>
    </source>
</evidence>
<accession>A0AAD6ZV27</accession>
<gene>
    <name evidence="2" type="ORF">DFH08DRAFT_662366</name>
</gene>
<keyword evidence="3" id="KW-1185">Reference proteome</keyword>